<dbReference type="Gene3D" id="1.10.1020.10">
    <property type="entry name" value="Adenine-specific Methyltransferase, Domain 2"/>
    <property type="match status" value="1"/>
</dbReference>
<sequence>MRYIGSKAALLDEIDKMIAKNTTSREETFCDIFAGTGIVARYFKQRYAVTSNDILHFSYVMQKATIENNLPPDFTKLKELGIEDPIAYLEEAKIEHVTYEDDSFFVAKHYSPHEACERMYLTNENALRIDFIRNTISDWFDKEYIDENTYYYLLAGLLEGVPYVSNITGTYGAYLKEWDKRAYKKFEMIRLEVVNNEKQNHSYNEDALSLIKKLEGDILYIDPPYNSRQYAPNYHLLETISKYDCPEIKGVTGIRSYQDLKSPFCIKSKVEEAFDTLIREAKFTHIIISYSSDGLMNEYQIETILKRYGDPKTYQLKKIPYRKYKGKLNSEGKTLYEYLFYIKKAQAEDNGESDYSAEAIKEGKLSVINKKQGIHNSGKYIKSPLNYIGGKYKLLSQIIPLFPNDIRTFVDLFCGGCNVSMNIQADRIICNDINTKIVELYKEFKKMPIHKIIDRIEKNIEDYGLSKENEEGFKKFRDYYNETGNPIDLYTLTCYSFNYQFRFNNNLEYNNPFGRNRSQFSDNMRKNLYLFVDRLQSMNISFSSKDFSKVSLRNLSEGDFIYCDPPYYITTGTYNDGNRGFKDWREEQERGLYKYLDKADKKGIRFALSNVMEHKGRHNDILELWSEKYNVIDLKFDYSNASYNTSRGGSREVLITNY</sequence>
<name>A0A1M7IV60_9FIRM</name>
<dbReference type="NCBIfam" id="TIGR00571">
    <property type="entry name" value="dam"/>
    <property type="match status" value="1"/>
</dbReference>
<dbReference type="GO" id="GO:0009007">
    <property type="term" value="F:site-specific DNA-methyltransferase (adenine-specific) activity"/>
    <property type="evidence" value="ECO:0007669"/>
    <property type="project" value="UniProtKB-UniRule"/>
</dbReference>
<comment type="similarity">
    <text evidence="1 7">Belongs to the N(4)/N(6)-methyltransferase family.</text>
</comment>
<comment type="catalytic activity">
    <reaction evidence="6 7">
        <text>a 2'-deoxyadenosine in DNA + S-adenosyl-L-methionine = an N(6)-methyl-2'-deoxyadenosine in DNA + S-adenosyl-L-homocysteine + H(+)</text>
        <dbReference type="Rhea" id="RHEA:15197"/>
        <dbReference type="Rhea" id="RHEA-COMP:12418"/>
        <dbReference type="Rhea" id="RHEA-COMP:12419"/>
        <dbReference type="ChEBI" id="CHEBI:15378"/>
        <dbReference type="ChEBI" id="CHEBI:57856"/>
        <dbReference type="ChEBI" id="CHEBI:59789"/>
        <dbReference type="ChEBI" id="CHEBI:90615"/>
        <dbReference type="ChEBI" id="CHEBI:90616"/>
        <dbReference type="EC" id="2.1.1.72"/>
    </reaction>
</comment>
<keyword evidence="9" id="KW-1185">Reference proteome</keyword>
<evidence type="ECO:0000256" key="1">
    <source>
        <dbReference type="ARBA" id="ARBA00006594"/>
    </source>
</evidence>
<reference evidence="8 9" key="1">
    <citation type="submission" date="2016-11" db="EMBL/GenBank/DDBJ databases">
        <authorList>
            <person name="Jaros S."/>
            <person name="Januszkiewicz K."/>
            <person name="Wedrychowicz H."/>
        </authorList>
    </citation>
    <scope>NUCLEOTIDE SEQUENCE [LARGE SCALE GENOMIC DNA]</scope>
    <source>
        <strain evidence="8 9">DSM 15930</strain>
    </source>
</reference>
<evidence type="ECO:0000256" key="5">
    <source>
        <dbReference type="ARBA" id="ARBA00022691"/>
    </source>
</evidence>
<dbReference type="Pfam" id="PF02086">
    <property type="entry name" value="MethyltransfD12"/>
    <property type="match status" value="2"/>
</dbReference>
<keyword evidence="3 7" id="KW-0489">Methyltransferase</keyword>
<protein>
    <recommendedName>
        <fullName evidence="2 7">Site-specific DNA-methyltransferase (adenine-specific)</fullName>
        <ecNumber evidence="2 7">2.1.1.72</ecNumber>
    </recommendedName>
</protein>
<evidence type="ECO:0000313" key="9">
    <source>
        <dbReference type="Proteomes" id="UP000184038"/>
    </source>
</evidence>
<dbReference type="InterPro" id="IPR029063">
    <property type="entry name" value="SAM-dependent_MTases_sf"/>
</dbReference>
<evidence type="ECO:0000313" key="8">
    <source>
        <dbReference type="EMBL" id="SHM44632.1"/>
    </source>
</evidence>
<dbReference type="AlphaFoldDB" id="A0A1M7IV60"/>
<dbReference type="InterPro" id="IPR023095">
    <property type="entry name" value="Ade_MeTrfase_dom_2"/>
</dbReference>
<dbReference type="EC" id="2.1.1.72" evidence="2 7"/>
<dbReference type="GO" id="GO:1904047">
    <property type="term" value="F:S-adenosyl-L-methionine binding"/>
    <property type="evidence" value="ECO:0007669"/>
    <property type="project" value="TreeGrafter"/>
</dbReference>
<dbReference type="OrthoDB" id="9805629at2"/>
<dbReference type="InterPro" id="IPR012186">
    <property type="entry name" value="Ade-mod_methylase_MStsI"/>
</dbReference>
<dbReference type="GO" id="GO:0009307">
    <property type="term" value="P:DNA restriction-modification system"/>
    <property type="evidence" value="ECO:0007669"/>
    <property type="project" value="InterPro"/>
</dbReference>
<evidence type="ECO:0000256" key="7">
    <source>
        <dbReference type="RuleBase" id="RU361257"/>
    </source>
</evidence>
<dbReference type="RefSeq" id="WP_073286863.1">
    <property type="nucleotide sequence ID" value="NZ_FRCP01000010.1"/>
</dbReference>
<dbReference type="GO" id="GO:0006298">
    <property type="term" value="P:mismatch repair"/>
    <property type="evidence" value="ECO:0007669"/>
    <property type="project" value="TreeGrafter"/>
</dbReference>
<keyword evidence="4 7" id="KW-0808">Transferase</keyword>
<keyword evidence="5 7" id="KW-0949">S-adenosyl-L-methionine</keyword>
<proteinExistence type="inferred from homology"/>
<dbReference type="EMBL" id="FRCP01000010">
    <property type="protein sequence ID" value="SHM44632.1"/>
    <property type="molecule type" value="Genomic_DNA"/>
</dbReference>
<dbReference type="PIRSF" id="PIRSF036638">
    <property type="entry name" value="M_m6A_StsI"/>
    <property type="match status" value="1"/>
</dbReference>
<dbReference type="PROSITE" id="PS00092">
    <property type="entry name" value="N6_MTASE"/>
    <property type="match status" value="2"/>
</dbReference>
<dbReference type="InterPro" id="IPR002052">
    <property type="entry name" value="DNA_methylase_N6_adenine_CS"/>
</dbReference>
<evidence type="ECO:0000256" key="3">
    <source>
        <dbReference type="ARBA" id="ARBA00022603"/>
    </source>
</evidence>
<evidence type="ECO:0000256" key="6">
    <source>
        <dbReference type="ARBA" id="ARBA00047942"/>
    </source>
</evidence>
<dbReference type="SUPFAM" id="SSF53335">
    <property type="entry name" value="S-adenosyl-L-methionine-dependent methyltransferases"/>
    <property type="match status" value="2"/>
</dbReference>
<evidence type="ECO:0000256" key="4">
    <source>
        <dbReference type="ARBA" id="ARBA00022679"/>
    </source>
</evidence>
<dbReference type="Gene3D" id="3.40.50.150">
    <property type="entry name" value="Vaccinia Virus protein VP39"/>
    <property type="match status" value="2"/>
</dbReference>
<dbReference type="Proteomes" id="UP000184038">
    <property type="component" value="Unassembled WGS sequence"/>
</dbReference>
<dbReference type="PANTHER" id="PTHR30481:SF3">
    <property type="entry name" value="DNA ADENINE METHYLASE"/>
    <property type="match status" value="1"/>
</dbReference>
<dbReference type="InterPro" id="IPR012327">
    <property type="entry name" value="MeTrfase_D12"/>
</dbReference>
<dbReference type="STRING" id="1120996.SAMN02746066_01972"/>
<organism evidence="8 9">
    <name type="scientific">Anaerosporobacter mobilis DSM 15930</name>
    <dbReference type="NCBI Taxonomy" id="1120996"/>
    <lineage>
        <taxon>Bacteria</taxon>
        <taxon>Bacillati</taxon>
        <taxon>Bacillota</taxon>
        <taxon>Clostridia</taxon>
        <taxon>Lachnospirales</taxon>
        <taxon>Lachnospiraceae</taxon>
        <taxon>Anaerosporobacter</taxon>
    </lineage>
</organism>
<accession>A0A1M7IV60</accession>
<evidence type="ECO:0000256" key="2">
    <source>
        <dbReference type="ARBA" id="ARBA00011900"/>
    </source>
</evidence>
<dbReference type="GO" id="GO:0043565">
    <property type="term" value="F:sequence-specific DNA binding"/>
    <property type="evidence" value="ECO:0007669"/>
    <property type="project" value="TreeGrafter"/>
</dbReference>
<gene>
    <name evidence="8" type="ORF">SAMN02746066_01972</name>
</gene>
<dbReference type="GO" id="GO:0032259">
    <property type="term" value="P:methylation"/>
    <property type="evidence" value="ECO:0007669"/>
    <property type="project" value="UniProtKB-KW"/>
</dbReference>
<dbReference type="PRINTS" id="PR00505">
    <property type="entry name" value="D12N6MTFRASE"/>
</dbReference>
<dbReference type="PANTHER" id="PTHR30481">
    <property type="entry name" value="DNA ADENINE METHYLASE"/>
    <property type="match status" value="1"/>
</dbReference>